<organism evidence="3">
    <name type="scientific">Schistocephalus solidus</name>
    <name type="common">Tapeworm</name>
    <dbReference type="NCBI Taxonomy" id="70667"/>
    <lineage>
        <taxon>Eukaryota</taxon>
        <taxon>Metazoa</taxon>
        <taxon>Spiralia</taxon>
        <taxon>Lophotrochozoa</taxon>
        <taxon>Platyhelminthes</taxon>
        <taxon>Cestoda</taxon>
        <taxon>Eucestoda</taxon>
        <taxon>Diphyllobothriidea</taxon>
        <taxon>Diphyllobothriidae</taxon>
        <taxon>Schistocephalus</taxon>
    </lineage>
</organism>
<reference evidence="3" key="1">
    <citation type="submission" date="2016-06" db="UniProtKB">
        <authorList>
            <consortium name="WormBaseParasite"/>
        </authorList>
    </citation>
    <scope>IDENTIFICATION</scope>
</reference>
<dbReference type="EMBL" id="UYSU01034760">
    <property type="protein sequence ID" value="VDL95015.1"/>
    <property type="molecule type" value="Genomic_DNA"/>
</dbReference>
<evidence type="ECO:0000313" key="2">
    <source>
        <dbReference type="Proteomes" id="UP000275846"/>
    </source>
</evidence>
<accession>A0A183SWN2</accession>
<dbReference type="WBParaSite" id="SSLN_0000896701-mRNA-1">
    <property type="protein sequence ID" value="SSLN_0000896701-mRNA-1"/>
    <property type="gene ID" value="SSLN_0000896701"/>
</dbReference>
<protein>
    <submittedName>
        <fullName evidence="1 3">Uncharacterized protein</fullName>
    </submittedName>
</protein>
<evidence type="ECO:0000313" key="1">
    <source>
        <dbReference type="EMBL" id="VDL95015.1"/>
    </source>
</evidence>
<keyword evidence="2" id="KW-1185">Reference proteome</keyword>
<dbReference type="AlphaFoldDB" id="A0A183SWN2"/>
<dbReference type="Proteomes" id="UP000275846">
    <property type="component" value="Unassembled WGS sequence"/>
</dbReference>
<evidence type="ECO:0000313" key="3">
    <source>
        <dbReference type="WBParaSite" id="SSLN_0000896701-mRNA-1"/>
    </source>
</evidence>
<reference evidence="1 2" key="2">
    <citation type="submission" date="2018-11" db="EMBL/GenBank/DDBJ databases">
        <authorList>
            <consortium name="Pathogen Informatics"/>
        </authorList>
    </citation>
    <scope>NUCLEOTIDE SEQUENCE [LARGE SCALE GENOMIC DNA]</scope>
    <source>
        <strain evidence="1 2">NST_G2</strain>
    </source>
</reference>
<name>A0A183SWN2_SCHSO</name>
<proteinExistence type="predicted"/>
<gene>
    <name evidence="1" type="ORF">SSLN_LOCUS8630</name>
</gene>
<sequence length="252" mass="27318">MLCIEDAEARGSERLPCDNVNGTEGRTQPTQTFLTAAAADVQFVRAVSCDLRRLAADAQLPRPHAGPKPDLTFSPRFTLGGGGEQRAKARAHVVQAIKMPTWEHRQLWVEAQYGRPGGGGRGWLLKTRANVGASTLRSRAGIRGKDIEESSRTGSEGGGCWDVACRHGHRVPACLWIHGRSSVQLSKGQSGREEAGATHLPQSARSHVIRTLSLNATSREHFTSEVGGTPVYGENRRPSNARCQLARALDVW</sequence>